<name>A0A8J6NCV0_9BACT</name>
<dbReference type="Pfam" id="PF13483">
    <property type="entry name" value="Lactamase_B_3"/>
    <property type="match status" value="1"/>
</dbReference>
<dbReference type="InterPro" id="IPR036866">
    <property type="entry name" value="RibonucZ/Hydroxyglut_hydro"/>
</dbReference>
<evidence type="ECO:0000313" key="2">
    <source>
        <dbReference type="EMBL" id="MBC8316318.1"/>
    </source>
</evidence>
<proteinExistence type="predicted"/>
<evidence type="ECO:0000313" key="3">
    <source>
        <dbReference type="Proteomes" id="UP000614424"/>
    </source>
</evidence>
<dbReference type="SMART" id="SM00849">
    <property type="entry name" value="Lactamase_B"/>
    <property type="match status" value="1"/>
</dbReference>
<evidence type="ECO:0000259" key="1">
    <source>
        <dbReference type="SMART" id="SM00849"/>
    </source>
</evidence>
<sequence>MKITHYLYNTFVIEYGDKKIAIDPGGLFFYFFRFTTVIPKSEWESITHIFVTHGDPDHYWHMDRVAKASNAPVICNKTMVRDIGGKTLMLGPRDKGLSFTTPIEKLHTISVDETIQLDGMSITGIKATHGPMILKVGPFSKTLTPGPDERVGWGAIGFNIQLDGKSIVNLGDTLLHEKEWQSIKNPDVLMIPIGGRTIPNTMDEKEAIQAVKIMQPKLVIPCHYNTLGLFSKKYNPADDKMFKEEVEKMGSECVIFRKGDSIEI</sequence>
<dbReference type="EMBL" id="JACNJZ010000020">
    <property type="protein sequence ID" value="MBC8316318.1"/>
    <property type="molecule type" value="Genomic_DNA"/>
</dbReference>
<dbReference type="Proteomes" id="UP000614424">
    <property type="component" value="Unassembled WGS sequence"/>
</dbReference>
<accession>A0A8J6NCV0</accession>
<dbReference type="Gene3D" id="3.60.15.10">
    <property type="entry name" value="Ribonuclease Z/Hydroxyacylglutathione hydrolase-like"/>
    <property type="match status" value="1"/>
</dbReference>
<protein>
    <submittedName>
        <fullName evidence="2">MBL fold metallo-hydrolase</fullName>
    </submittedName>
</protein>
<dbReference type="InterPro" id="IPR050114">
    <property type="entry name" value="UPF0173_UPF0282_UlaG_hydrolase"/>
</dbReference>
<reference evidence="2 3" key="1">
    <citation type="submission" date="2020-08" db="EMBL/GenBank/DDBJ databases">
        <title>Bridging the membrane lipid divide: bacteria of the FCB group superphylum have the potential to synthesize archaeal ether lipids.</title>
        <authorList>
            <person name="Villanueva L."/>
            <person name="Von Meijenfeldt F.A.B."/>
            <person name="Westbye A.B."/>
            <person name="Yadav S."/>
            <person name="Hopmans E.C."/>
            <person name="Dutilh B.E."/>
            <person name="Sinninghe Damste J.S."/>
        </authorList>
    </citation>
    <scope>NUCLEOTIDE SEQUENCE [LARGE SCALE GENOMIC DNA]</scope>
    <source>
        <strain evidence="2">NIOZ-UU47</strain>
    </source>
</reference>
<dbReference type="SUPFAM" id="SSF56281">
    <property type="entry name" value="Metallo-hydrolase/oxidoreductase"/>
    <property type="match status" value="1"/>
</dbReference>
<feature type="domain" description="Metallo-beta-lactamase" evidence="1">
    <location>
        <begin position="7"/>
        <end position="223"/>
    </location>
</feature>
<dbReference type="PANTHER" id="PTHR43546:SF3">
    <property type="entry name" value="UPF0173 METAL-DEPENDENT HYDROLASE MJ1163"/>
    <property type="match status" value="1"/>
</dbReference>
<comment type="caution">
    <text evidence="2">The sequence shown here is derived from an EMBL/GenBank/DDBJ whole genome shotgun (WGS) entry which is preliminary data.</text>
</comment>
<dbReference type="PANTHER" id="PTHR43546">
    <property type="entry name" value="UPF0173 METAL-DEPENDENT HYDROLASE MJ1163-RELATED"/>
    <property type="match status" value="1"/>
</dbReference>
<gene>
    <name evidence="2" type="ORF">H8E41_00305</name>
</gene>
<dbReference type="InterPro" id="IPR001279">
    <property type="entry name" value="Metallo-B-lactamas"/>
</dbReference>
<dbReference type="AlphaFoldDB" id="A0A8J6NCV0"/>
<organism evidence="2 3">
    <name type="scientific">Candidatus Desulfobia pelagia</name>
    <dbReference type="NCBI Taxonomy" id="2841692"/>
    <lineage>
        <taxon>Bacteria</taxon>
        <taxon>Pseudomonadati</taxon>
        <taxon>Thermodesulfobacteriota</taxon>
        <taxon>Desulfobulbia</taxon>
        <taxon>Desulfobulbales</taxon>
        <taxon>Desulfobulbaceae</taxon>
        <taxon>Candidatus Desulfobia</taxon>
    </lineage>
</organism>